<keyword evidence="3" id="KW-0964">Secreted</keyword>
<name>A0A914ZSU4_PARUN</name>
<dbReference type="AlphaFoldDB" id="A0A914ZSU4"/>
<feature type="signal peptide" evidence="5">
    <location>
        <begin position="1"/>
        <end position="20"/>
    </location>
</feature>
<evidence type="ECO:0000256" key="3">
    <source>
        <dbReference type="ARBA" id="ARBA00022525"/>
    </source>
</evidence>
<dbReference type="InterPro" id="IPR001534">
    <property type="entry name" value="Transthyretin-like"/>
</dbReference>
<accession>A0A914ZSU4</accession>
<feature type="chain" id="PRO_5038081021" evidence="5">
    <location>
        <begin position="21"/>
        <end position="147"/>
    </location>
</feature>
<keyword evidence="4 5" id="KW-0732">Signal</keyword>
<protein>
    <submittedName>
        <fullName evidence="7">Transthyretin-like family protein</fullName>
    </submittedName>
</protein>
<evidence type="ECO:0000313" key="7">
    <source>
        <dbReference type="WBParaSite" id="PgB19_g010_t03"/>
    </source>
</evidence>
<evidence type="ECO:0000256" key="2">
    <source>
        <dbReference type="ARBA" id="ARBA00010112"/>
    </source>
</evidence>
<organism evidence="6 7">
    <name type="scientific">Parascaris univalens</name>
    <name type="common">Nematode worm</name>
    <dbReference type="NCBI Taxonomy" id="6257"/>
    <lineage>
        <taxon>Eukaryota</taxon>
        <taxon>Metazoa</taxon>
        <taxon>Ecdysozoa</taxon>
        <taxon>Nematoda</taxon>
        <taxon>Chromadorea</taxon>
        <taxon>Rhabditida</taxon>
        <taxon>Spirurina</taxon>
        <taxon>Ascaridomorpha</taxon>
        <taxon>Ascaridoidea</taxon>
        <taxon>Ascarididae</taxon>
        <taxon>Parascaris</taxon>
    </lineage>
</organism>
<evidence type="ECO:0000256" key="1">
    <source>
        <dbReference type="ARBA" id="ARBA00004613"/>
    </source>
</evidence>
<sequence length="147" mass="16118">MLFRLAAALVAVVSTSIVSAEVKTIEIRGRLLCNGKPHGKAGLAGWPKIVQLWNAESDTPVEKIGGFEEVNNRKGIFYIKGVEAEGVPVVLKVLHHCYENPVEECYKVSFFNLPQSEGNAKLDATFVELADSLDLFESRSHLACSPF</sequence>
<evidence type="ECO:0000256" key="5">
    <source>
        <dbReference type="SAM" id="SignalP"/>
    </source>
</evidence>
<dbReference type="InterPro" id="IPR038479">
    <property type="entry name" value="Transthyretin-like_sf"/>
</dbReference>
<evidence type="ECO:0000256" key="4">
    <source>
        <dbReference type="ARBA" id="ARBA00022729"/>
    </source>
</evidence>
<dbReference type="Pfam" id="PF01060">
    <property type="entry name" value="TTR-52"/>
    <property type="match status" value="1"/>
</dbReference>
<proteinExistence type="inferred from homology"/>
<dbReference type="GO" id="GO:0009986">
    <property type="term" value="C:cell surface"/>
    <property type="evidence" value="ECO:0007669"/>
    <property type="project" value="InterPro"/>
</dbReference>
<comment type="similarity">
    <text evidence="2">Belongs to the nematode transthyretin-like family.</text>
</comment>
<dbReference type="GO" id="GO:0005576">
    <property type="term" value="C:extracellular region"/>
    <property type="evidence" value="ECO:0007669"/>
    <property type="project" value="UniProtKB-SubCell"/>
</dbReference>
<dbReference type="Gene3D" id="2.60.40.3330">
    <property type="match status" value="1"/>
</dbReference>
<comment type="subcellular location">
    <subcellularLocation>
        <location evidence="1">Secreted</location>
    </subcellularLocation>
</comment>
<reference evidence="7" key="1">
    <citation type="submission" date="2022-11" db="UniProtKB">
        <authorList>
            <consortium name="WormBaseParasite"/>
        </authorList>
    </citation>
    <scope>IDENTIFICATION</scope>
</reference>
<keyword evidence="6" id="KW-1185">Reference proteome</keyword>
<evidence type="ECO:0000313" key="6">
    <source>
        <dbReference type="Proteomes" id="UP000887569"/>
    </source>
</evidence>
<dbReference type="Proteomes" id="UP000887569">
    <property type="component" value="Unplaced"/>
</dbReference>
<dbReference type="WBParaSite" id="PgB19_g010_t03">
    <property type="protein sequence ID" value="PgB19_g010_t03"/>
    <property type="gene ID" value="PgB19_g010"/>
</dbReference>